<dbReference type="SUPFAM" id="SSF54791">
    <property type="entry name" value="Eukaryotic type KH-domain (KH-domain type I)"/>
    <property type="match status" value="1"/>
</dbReference>
<keyword evidence="4" id="KW-1185">Reference proteome</keyword>
<keyword evidence="1" id="KW-0694">RNA-binding</keyword>
<reference evidence="3 4" key="1">
    <citation type="journal article" date="2023" name="Arcadia Sci">
        <title>De novo assembly of a long-read Amblyomma americanum tick genome.</title>
        <authorList>
            <person name="Chou S."/>
            <person name="Poskanzer K.E."/>
            <person name="Rollins M."/>
            <person name="Thuy-Boun P.S."/>
        </authorList>
    </citation>
    <scope>NUCLEOTIDE SEQUENCE [LARGE SCALE GENOMIC DNA]</scope>
    <source>
        <strain evidence="3">F_SG_1</strain>
        <tissue evidence="3">Salivary glands</tissue>
    </source>
</reference>
<name>A0AAQ4ENY4_AMBAM</name>
<dbReference type="Gene3D" id="3.30.1370.10">
    <property type="entry name" value="K Homology domain, type 1"/>
    <property type="match status" value="1"/>
</dbReference>
<protein>
    <recommendedName>
        <fullName evidence="2">K Homology domain-containing protein</fullName>
    </recommendedName>
</protein>
<accession>A0AAQ4ENY4</accession>
<dbReference type="InterPro" id="IPR004087">
    <property type="entry name" value="KH_dom"/>
</dbReference>
<evidence type="ECO:0000313" key="4">
    <source>
        <dbReference type="Proteomes" id="UP001321473"/>
    </source>
</evidence>
<comment type="caution">
    <text evidence="3">The sequence shown here is derived from an EMBL/GenBank/DDBJ whole genome shotgun (WGS) entry which is preliminary data.</text>
</comment>
<dbReference type="InterPro" id="IPR036612">
    <property type="entry name" value="KH_dom_type_1_sf"/>
</dbReference>
<proteinExistence type="predicted"/>
<evidence type="ECO:0000313" key="3">
    <source>
        <dbReference type="EMBL" id="KAK8776437.1"/>
    </source>
</evidence>
<sequence>MVVPPKDIGNIIGKGGSKIRQLQDSSGARIRVLRDEGDGSYNSFYEAKIAFSRPDEARHKAQQLIKELIYPPET</sequence>
<organism evidence="3 4">
    <name type="scientific">Amblyomma americanum</name>
    <name type="common">Lone star tick</name>
    <dbReference type="NCBI Taxonomy" id="6943"/>
    <lineage>
        <taxon>Eukaryota</taxon>
        <taxon>Metazoa</taxon>
        <taxon>Ecdysozoa</taxon>
        <taxon>Arthropoda</taxon>
        <taxon>Chelicerata</taxon>
        <taxon>Arachnida</taxon>
        <taxon>Acari</taxon>
        <taxon>Parasitiformes</taxon>
        <taxon>Ixodida</taxon>
        <taxon>Ixodoidea</taxon>
        <taxon>Ixodidae</taxon>
        <taxon>Amblyomminae</taxon>
        <taxon>Amblyomma</taxon>
    </lineage>
</organism>
<dbReference type="InterPro" id="IPR004088">
    <property type="entry name" value="KH_dom_type_1"/>
</dbReference>
<dbReference type="AlphaFoldDB" id="A0AAQ4ENY4"/>
<dbReference type="Pfam" id="PF00013">
    <property type="entry name" value="KH_1"/>
    <property type="match status" value="1"/>
</dbReference>
<evidence type="ECO:0000259" key="2">
    <source>
        <dbReference type="SMART" id="SM00322"/>
    </source>
</evidence>
<gene>
    <name evidence="3" type="ORF">V5799_030220</name>
</gene>
<dbReference type="PROSITE" id="PS50084">
    <property type="entry name" value="KH_TYPE_1"/>
    <property type="match status" value="1"/>
</dbReference>
<dbReference type="EMBL" id="JARKHS020012946">
    <property type="protein sequence ID" value="KAK8776437.1"/>
    <property type="molecule type" value="Genomic_DNA"/>
</dbReference>
<dbReference type="CDD" id="cd00105">
    <property type="entry name" value="KH-I"/>
    <property type="match status" value="1"/>
</dbReference>
<feature type="domain" description="K Homology" evidence="2">
    <location>
        <begin position="1"/>
        <end position="70"/>
    </location>
</feature>
<dbReference type="GO" id="GO:0010468">
    <property type="term" value="P:regulation of gene expression"/>
    <property type="evidence" value="ECO:0007669"/>
    <property type="project" value="UniProtKB-ARBA"/>
</dbReference>
<dbReference type="Proteomes" id="UP001321473">
    <property type="component" value="Unassembled WGS sequence"/>
</dbReference>
<evidence type="ECO:0000256" key="1">
    <source>
        <dbReference type="PROSITE-ProRule" id="PRU00117"/>
    </source>
</evidence>
<dbReference type="SMART" id="SM00322">
    <property type="entry name" value="KH"/>
    <property type="match status" value="1"/>
</dbReference>
<dbReference type="GO" id="GO:0003723">
    <property type="term" value="F:RNA binding"/>
    <property type="evidence" value="ECO:0007669"/>
    <property type="project" value="UniProtKB-UniRule"/>
</dbReference>